<feature type="compositionally biased region" description="Basic and acidic residues" evidence="1">
    <location>
        <begin position="233"/>
        <end position="242"/>
    </location>
</feature>
<name>A0ABQ7LS25_BRACM</name>
<dbReference type="Proteomes" id="UP000823674">
    <property type="component" value="Chromosome A08"/>
</dbReference>
<organism evidence="2 3">
    <name type="scientific">Brassica rapa subsp. trilocularis</name>
    <dbReference type="NCBI Taxonomy" id="1813537"/>
    <lineage>
        <taxon>Eukaryota</taxon>
        <taxon>Viridiplantae</taxon>
        <taxon>Streptophyta</taxon>
        <taxon>Embryophyta</taxon>
        <taxon>Tracheophyta</taxon>
        <taxon>Spermatophyta</taxon>
        <taxon>Magnoliopsida</taxon>
        <taxon>eudicotyledons</taxon>
        <taxon>Gunneridae</taxon>
        <taxon>Pentapetalae</taxon>
        <taxon>rosids</taxon>
        <taxon>malvids</taxon>
        <taxon>Brassicales</taxon>
        <taxon>Brassicaceae</taxon>
        <taxon>Brassiceae</taxon>
        <taxon>Brassica</taxon>
    </lineage>
</organism>
<sequence length="676" mass="74507">MEIFHFSRSSQLSSKLPVNHAVVYGLLVRKIIGWASSRVLGPFGPSSDSTRLLRNGGKHGLSLLRSSGDSVRRFDENARTGVVSMFGKVQSLHSDRILARARSLRSDRAGRALGRYVATELWLELSRYVATELGRARSLSSNRAGRSLGRYVATELGLSSVATQSDHEVSKLPELEQCKMDSSIDTDEKSFPSETGVPCTRPEWDWRLDLQSQMPVSSKLDVEDNISLFDSQRHHREEDVTHSRFLSSSSSSNSDANHLAARSSLPCEPSSVNGSNLRFPSDRGSSNRLHLPNGFGEQSMFTVEHSLFANEGRNKVRSAEDEIISNILSLDFDPWDESLTSPHNLAELLGKVDQRSSPVKPSNLLKQHNSQSRFSFAQESSNQAFDRENHSIYGQFSRERPIQESVVSRDIYRGNLGNLNGFASNYSGGLDNVSASPLFSSYKTPAVTRPQVSAPPGFSAPSRLPPPGFSSHERVGLSSDTAPGTRFLDSAAMLRNTYQVQPPVGNPSGASDIEFADPAILAVGRGMVNADLDMRSSFSSQMNSYGNETGLQILRHQSLSAAQQQVNGFHHDLRNLSPSLAETYGFSSRLMDHQAHGSNLSLFSQHPRQQPSANPVLSNGHWDKWNEGQSVNSLGMAELLRNERLGFNGSLYNNGYEEPNFRLPSPGDVYKRTYGM</sequence>
<dbReference type="PANTHER" id="PTHR12603:SF37">
    <property type="entry name" value="RNA BINDING (RRM_RBD_RNP MOTIFS) FAMILY PROTEIN"/>
    <property type="match status" value="1"/>
</dbReference>
<evidence type="ECO:0000313" key="2">
    <source>
        <dbReference type="EMBL" id="KAG5389052.1"/>
    </source>
</evidence>
<keyword evidence="3" id="KW-1185">Reference proteome</keyword>
<dbReference type="PANTHER" id="PTHR12603">
    <property type="entry name" value="CCR4-NOT TRANSCRIPTION COMPLEX RELATED"/>
    <property type="match status" value="1"/>
</dbReference>
<accession>A0ABQ7LS25</accession>
<feature type="compositionally biased region" description="Polar residues" evidence="1">
    <location>
        <begin position="270"/>
        <end position="288"/>
    </location>
</feature>
<feature type="region of interest" description="Disordered" evidence="1">
    <location>
        <begin position="233"/>
        <end position="293"/>
    </location>
</feature>
<evidence type="ECO:0000313" key="3">
    <source>
        <dbReference type="Proteomes" id="UP000823674"/>
    </source>
</evidence>
<proteinExistence type="predicted"/>
<evidence type="ECO:0000256" key="1">
    <source>
        <dbReference type="SAM" id="MobiDB-lite"/>
    </source>
</evidence>
<gene>
    <name evidence="2" type="primary">A08p016340.1_BraROA</name>
    <name evidence="2" type="ORF">IGI04_030593</name>
</gene>
<dbReference type="InterPro" id="IPR039780">
    <property type="entry name" value="Mot2"/>
</dbReference>
<comment type="caution">
    <text evidence="2">The sequence shown here is derived from an EMBL/GenBank/DDBJ whole genome shotgun (WGS) entry which is preliminary data.</text>
</comment>
<dbReference type="EMBL" id="JADBGQ010000007">
    <property type="protein sequence ID" value="KAG5389052.1"/>
    <property type="molecule type" value="Genomic_DNA"/>
</dbReference>
<protein>
    <submittedName>
        <fullName evidence="2">Uncharacterized protein</fullName>
    </submittedName>
</protein>
<reference evidence="2 3" key="1">
    <citation type="submission" date="2021-03" db="EMBL/GenBank/DDBJ databases">
        <authorList>
            <person name="King G.J."/>
            <person name="Bancroft I."/>
            <person name="Baten A."/>
            <person name="Bloomfield J."/>
            <person name="Borpatragohain P."/>
            <person name="He Z."/>
            <person name="Irish N."/>
            <person name="Irwin J."/>
            <person name="Liu K."/>
            <person name="Mauleon R.P."/>
            <person name="Moore J."/>
            <person name="Morris R."/>
            <person name="Ostergaard L."/>
            <person name="Wang B."/>
            <person name="Wells R."/>
        </authorList>
    </citation>
    <scope>NUCLEOTIDE SEQUENCE [LARGE SCALE GENOMIC DNA]</scope>
    <source>
        <strain evidence="2">R-o-18</strain>
        <tissue evidence="2">Leaf</tissue>
    </source>
</reference>